<dbReference type="InterPro" id="IPR036649">
    <property type="entry name" value="Pyrophosphatase_sf"/>
</dbReference>
<evidence type="ECO:0000256" key="3">
    <source>
        <dbReference type="ARBA" id="ARBA00006220"/>
    </source>
</evidence>
<evidence type="ECO:0000256" key="6">
    <source>
        <dbReference type="ARBA" id="ARBA00022723"/>
    </source>
</evidence>
<dbReference type="Gene3D" id="3.90.80.10">
    <property type="entry name" value="Inorganic pyrophosphatase"/>
    <property type="match status" value="1"/>
</dbReference>
<evidence type="ECO:0000256" key="5">
    <source>
        <dbReference type="ARBA" id="ARBA00022490"/>
    </source>
</evidence>
<sequence>MSTAPKLPDPNTGEQGTPLTSIAPQASDNANPRYEVVQRGQLHTLNYRCYFRDTQTKALVSPFHDIPLVNEQYTSSTGNQKDIIYNMVVEVPRWTNAKMEINKQLKLNPIVQDIKSGKPRFVHNVFPYHGYLWNYGALPQTWEDPNHVDEDTKTTGDNDPLDVCEIGTNLHATGSIVPVKIVGVLGLIDEGETDWKLIGIDIRDKLASQINDINDVDKYLPGLLEATRRWFKYYKVPTGKPPNKFALNEQYADRDYAQRVINETRKYWEKLASGETKVEEKVCSITNTTLNNRGTVTKDDADKIPEGDEKHQEPAKIDSTVHNLAYIQDEEERTTKEKKF</sequence>
<comment type="similarity">
    <text evidence="3">Belongs to the PPase family.</text>
</comment>
<dbReference type="CDD" id="cd00412">
    <property type="entry name" value="pyrophosphatase"/>
    <property type="match status" value="1"/>
</dbReference>
<dbReference type="InterPro" id="IPR008162">
    <property type="entry name" value="Pyrophosphatase"/>
</dbReference>
<dbReference type="Proteomes" id="UP000663845">
    <property type="component" value="Unassembled WGS sequence"/>
</dbReference>
<dbReference type="GO" id="GO:0000287">
    <property type="term" value="F:magnesium ion binding"/>
    <property type="evidence" value="ECO:0007669"/>
    <property type="project" value="InterPro"/>
</dbReference>
<feature type="compositionally biased region" description="Basic and acidic residues" evidence="11">
    <location>
        <begin position="296"/>
        <end position="316"/>
    </location>
</feature>
<dbReference type="PROSITE" id="PS00387">
    <property type="entry name" value="PPASE"/>
    <property type="match status" value="1"/>
</dbReference>
<dbReference type="GO" id="GO:0006796">
    <property type="term" value="P:phosphate-containing compound metabolic process"/>
    <property type="evidence" value="ECO:0007669"/>
    <property type="project" value="InterPro"/>
</dbReference>
<evidence type="ECO:0000256" key="10">
    <source>
        <dbReference type="ARBA" id="ARBA00040300"/>
    </source>
</evidence>
<dbReference type="Pfam" id="PF00719">
    <property type="entry name" value="Pyrophosphatase"/>
    <property type="match status" value="1"/>
</dbReference>
<dbReference type="EMBL" id="CAJOAZ010001878">
    <property type="protein sequence ID" value="CAF3868143.1"/>
    <property type="molecule type" value="Genomic_DNA"/>
</dbReference>
<accession>A0A819FMH6</accession>
<keyword evidence="6" id="KW-0479">Metal-binding</keyword>
<dbReference type="AlphaFoldDB" id="A0A819FMH6"/>
<keyword evidence="7" id="KW-0378">Hydrolase</keyword>
<comment type="caution">
    <text evidence="14">The sequence shown here is derived from an EMBL/GenBank/DDBJ whole genome shotgun (WGS) entry which is preliminary data.</text>
</comment>
<dbReference type="SUPFAM" id="SSF50324">
    <property type="entry name" value="Inorganic pyrophosphatase"/>
    <property type="match status" value="1"/>
</dbReference>
<evidence type="ECO:0000256" key="11">
    <source>
        <dbReference type="SAM" id="MobiDB-lite"/>
    </source>
</evidence>
<evidence type="ECO:0000313" key="12">
    <source>
        <dbReference type="EMBL" id="CAF1108308.1"/>
    </source>
</evidence>
<evidence type="ECO:0000256" key="4">
    <source>
        <dbReference type="ARBA" id="ARBA00012146"/>
    </source>
</evidence>
<dbReference type="Proteomes" id="UP000663844">
    <property type="component" value="Unassembled WGS sequence"/>
</dbReference>
<gene>
    <name evidence="12" type="ORF">JYZ213_LOCUS21780</name>
    <name evidence="15" type="ORF">OKA104_LOCUS23612</name>
    <name evidence="14" type="ORF">OXD698_LOCUS22206</name>
    <name evidence="13" type="ORF">VCS650_LOCUS40451</name>
</gene>
<keyword evidence="8" id="KW-0460">Magnesium</keyword>
<evidence type="ECO:0000256" key="7">
    <source>
        <dbReference type="ARBA" id="ARBA00022801"/>
    </source>
</evidence>
<dbReference type="PANTHER" id="PTHR10286">
    <property type="entry name" value="INORGANIC PYROPHOSPHATASE"/>
    <property type="match status" value="1"/>
</dbReference>
<evidence type="ECO:0000313" key="16">
    <source>
        <dbReference type="Proteomes" id="UP000663844"/>
    </source>
</evidence>
<dbReference type="GO" id="GO:0005737">
    <property type="term" value="C:cytoplasm"/>
    <property type="evidence" value="ECO:0007669"/>
    <property type="project" value="UniProtKB-SubCell"/>
</dbReference>
<dbReference type="EMBL" id="CAJNON010001513">
    <property type="protein sequence ID" value="CAF1468230.1"/>
    <property type="molecule type" value="Genomic_DNA"/>
</dbReference>
<comment type="subcellular location">
    <subcellularLocation>
        <location evidence="2">Cytoplasm</location>
    </subcellularLocation>
</comment>
<evidence type="ECO:0000256" key="2">
    <source>
        <dbReference type="ARBA" id="ARBA00004496"/>
    </source>
</evidence>
<evidence type="ECO:0000256" key="1">
    <source>
        <dbReference type="ARBA" id="ARBA00001946"/>
    </source>
</evidence>
<evidence type="ECO:0000256" key="9">
    <source>
        <dbReference type="ARBA" id="ARBA00032535"/>
    </source>
</evidence>
<feature type="region of interest" description="Disordered" evidence="11">
    <location>
        <begin position="1"/>
        <end position="31"/>
    </location>
</feature>
<protein>
    <recommendedName>
        <fullName evidence="10">Inorganic pyrophosphatase</fullName>
        <ecNumber evidence="4">3.6.1.1</ecNumber>
    </recommendedName>
    <alternativeName>
        <fullName evidence="9">Pyrophosphate phospho-hydrolase</fullName>
    </alternativeName>
</protein>
<dbReference type="EMBL" id="CAJOAY010001818">
    <property type="protein sequence ID" value="CAF3890148.1"/>
    <property type="molecule type" value="Genomic_DNA"/>
</dbReference>
<feature type="compositionally biased region" description="Polar residues" evidence="11">
    <location>
        <begin position="12"/>
        <end position="30"/>
    </location>
</feature>
<dbReference type="FunFam" id="3.90.80.10:FF:000004">
    <property type="entry name" value="Inorganic pyrophosphatase"/>
    <property type="match status" value="1"/>
</dbReference>
<evidence type="ECO:0000313" key="15">
    <source>
        <dbReference type="EMBL" id="CAF3890148.1"/>
    </source>
</evidence>
<proteinExistence type="inferred from homology"/>
<dbReference type="EMBL" id="CAJNOG010000241">
    <property type="protein sequence ID" value="CAF1108308.1"/>
    <property type="molecule type" value="Genomic_DNA"/>
</dbReference>
<name>A0A819FMH6_9BILA</name>
<dbReference type="Proteomes" id="UP000663891">
    <property type="component" value="Unassembled WGS sequence"/>
</dbReference>
<organism evidence="14 16">
    <name type="scientific">Adineta steineri</name>
    <dbReference type="NCBI Taxonomy" id="433720"/>
    <lineage>
        <taxon>Eukaryota</taxon>
        <taxon>Metazoa</taxon>
        <taxon>Spiralia</taxon>
        <taxon>Gnathifera</taxon>
        <taxon>Rotifera</taxon>
        <taxon>Eurotatoria</taxon>
        <taxon>Bdelloidea</taxon>
        <taxon>Adinetida</taxon>
        <taxon>Adinetidae</taxon>
        <taxon>Adineta</taxon>
    </lineage>
</organism>
<evidence type="ECO:0000313" key="14">
    <source>
        <dbReference type="EMBL" id="CAF3868143.1"/>
    </source>
</evidence>
<comment type="cofactor">
    <cofactor evidence="1">
        <name>Mg(2+)</name>
        <dbReference type="ChEBI" id="CHEBI:18420"/>
    </cofactor>
</comment>
<dbReference type="EC" id="3.6.1.1" evidence="4"/>
<dbReference type="GO" id="GO:0004427">
    <property type="term" value="F:inorganic diphosphate phosphatase activity"/>
    <property type="evidence" value="ECO:0007669"/>
    <property type="project" value="UniProtKB-EC"/>
</dbReference>
<feature type="region of interest" description="Disordered" evidence="11">
    <location>
        <begin position="294"/>
        <end position="340"/>
    </location>
</feature>
<dbReference type="OrthoDB" id="1608002at2759"/>
<dbReference type="Proteomes" id="UP000663881">
    <property type="component" value="Unassembled WGS sequence"/>
</dbReference>
<evidence type="ECO:0000313" key="13">
    <source>
        <dbReference type="EMBL" id="CAF1468230.1"/>
    </source>
</evidence>
<reference evidence="14" key="1">
    <citation type="submission" date="2021-02" db="EMBL/GenBank/DDBJ databases">
        <authorList>
            <person name="Nowell W R."/>
        </authorList>
    </citation>
    <scope>NUCLEOTIDE SEQUENCE</scope>
</reference>
<keyword evidence="5" id="KW-0963">Cytoplasm</keyword>
<evidence type="ECO:0000256" key="8">
    <source>
        <dbReference type="ARBA" id="ARBA00022842"/>
    </source>
</evidence>